<dbReference type="RefSeq" id="WP_039301560.1">
    <property type="nucleotide sequence ID" value="NZ_JQHL01000002.1"/>
</dbReference>
<keyword evidence="2" id="KW-1185">Reference proteome</keyword>
<organism evidence="1 2">
    <name type="scientific">Pectobacterium betavasculorum</name>
    <dbReference type="NCBI Taxonomy" id="55207"/>
    <lineage>
        <taxon>Bacteria</taxon>
        <taxon>Pseudomonadati</taxon>
        <taxon>Pseudomonadota</taxon>
        <taxon>Gammaproteobacteria</taxon>
        <taxon>Enterobacterales</taxon>
        <taxon>Pectobacteriaceae</taxon>
        <taxon>Pectobacterium</taxon>
    </lineage>
</organism>
<comment type="caution">
    <text evidence="1">The sequence shown here is derived from an EMBL/GenBank/DDBJ whole genome shotgun (WGS) entry which is preliminary data.</text>
</comment>
<sequence length="106" mass="11924">MKSKAGYIFLFVIILFSIFAYNKITIFSIQPVGALPDGATVVMWRKGDMRFFESPDAICLRKVGSVSLMCRAMAMGSIGENPEIIMRLPYIEKAYLLSTDGKKFEK</sequence>
<accession>A0ABR4V0Q8</accession>
<name>A0ABR4V0Q8_9GAMM</name>
<evidence type="ECO:0000313" key="1">
    <source>
        <dbReference type="EMBL" id="KFX20807.1"/>
    </source>
</evidence>
<protein>
    <submittedName>
        <fullName evidence="1">Uncharacterized protein</fullName>
    </submittedName>
</protein>
<proteinExistence type="predicted"/>
<reference evidence="1 2" key="1">
    <citation type="submission" date="2014-08" db="EMBL/GenBank/DDBJ databases">
        <title>Genome sequences of NCPPB Pectobacterium isolates.</title>
        <authorList>
            <person name="Glover R.H."/>
            <person name="Sapp M."/>
            <person name="Elphinstone J."/>
        </authorList>
    </citation>
    <scope>NUCLEOTIDE SEQUENCE [LARGE SCALE GENOMIC DNA]</scope>
    <source>
        <strain evidence="1 2">NCPPB 2793</strain>
    </source>
</reference>
<dbReference type="Proteomes" id="UP000032869">
    <property type="component" value="Unassembled WGS sequence"/>
</dbReference>
<dbReference type="EMBL" id="JQHL01000002">
    <property type="protein sequence ID" value="KFX20807.1"/>
    <property type="molecule type" value="Genomic_DNA"/>
</dbReference>
<evidence type="ECO:0000313" key="2">
    <source>
        <dbReference type="Proteomes" id="UP000032869"/>
    </source>
</evidence>
<gene>
    <name evidence="1" type="ORF">JV35_06295</name>
</gene>